<sequence length="158" mass="18438">MSVIGMQHVPLDIQRRDLLGGFISGVLGGDDTKTQTDPLASIAGPLTSACLRSCHRCACTKLFEFHIIVEYFKFEFEYLELNCFHNGDFKLNYFRNNDFELSIYKYQYFYFCHHRRHCDFKFLAFIHRNFVVSDHDFDFGLGIPNACVELRSQVLSPE</sequence>
<protein>
    <submittedName>
        <fullName evidence="1">Uncharacterized protein</fullName>
    </submittedName>
</protein>
<gene>
    <name evidence="1" type="ORF">A0H81_03793</name>
</gene>
<proteinExistence type="predicted"/>
<dbReference type="AlphaFoldDB" id="A0A1C7MJD8"/>
<name>A0A1C7MJD8_GRIFR</name>
<dbReference type="Proteomes" id="UP000092993">
    <property type="component" value="Unassembled WGS sequence"/>
</dbReference>
<evidence type="ECO:0000313" key="2">
    <source>
        <dbReference type="Proteomes" id="UP000092993"/>
    </source>
</evidence>
<keyword evidence="2" id="KW-1185">Reference proteome</keyword>
<dbReference type="EMBL" id="LUGG01000003">
    <property type="protein sequence ID" value="OBZ76982.1"/>
    <property type="molecule type" value="Genomic_DNA"/>
</dbReference>
<accession>A0A1C7MJD8</accession>
<comment type="caution">
    <text evidence="1">The sequence shown here is derived from an EMBL/GenBank/DDBJ whole genome shotgun (WGS) entry which is preliminary data.</text>
</comment>
<evidence type="ECO:0000313" key="1">
    <source>
        <dbReference type="EMBL" id="OBZ76982.1"/>
    </source>
</evidence>
<organism evidence="1 2">
    <name type="scientific">Grifola frondosa</name>
    <name type="common">Maitake</name>
    <name type="synonym">Polyporus frondosus</name>
    <dbReference type="NCBI Taxonomy" id="5627"/>
    <lineage>
        <taxon>Eukaryota</taxon>
        <taxon>Fungi</taxon>
        <taxon>Dikarya</taxon>
        <taxon>Basidiomycota</taxon>
        <taxon>Agaricomycotina</taxon>
        <taxon>Agaricomycetes</taxon>
        <taxon>Polyporales</taxon>
        <taxon>Grifolaceae</taxon>
        <taxon>Grifola</taxon>
    </lineage>
</organism>
<reference evidence="1 2" key="1">
    <citation type="submission" date="2016-03" db="EMBL/GenBank/DDBJ databases">
        <title>Whole genome sequencing of Grifola frondosa 9006-11.</title>
        <authorList>
            <person name="Min B."/>
            <person name="Park H."/>
            <person name="Kim J.-G."/>
            <person name="Cho H."/>
            <person name="Oh Y.-L."/>
            <person name="Kong W.-S."/>
            <person name="Choi I.-G."/>
        </authorList>
    </citation>
    <scope>NUCLEOTIDE SEQUENCE [LARGE SCALE GENOMIC DNA]</scope>
    <source>
        <strain evidence="1 2">9006-11</strain>
    </source>
</reference>